<protein>
    <submittedName>
        <fullName evidence="1">Type II toxin-antitoxin system RelE/ParE family toxin</fullName>
    </submittedName>
</protein>
<dbReference type="PIRSF" id="PIRSF028744">
    <property type="entry name" value="Addict_mod_HI1419"/>
    <property type="match status" value="1"/>
</dbReference>
<dbReference type="Pfam" id="PF05973">
    <property type="entry name" value="Gp49"/>
    <property type="match status" value="1"/>
</dbReference>
<comment type="caution">
    <text evidence="1">The sequence shown here is derived from an EMBL/GenBank/DDBJ whole genome shotgun (WGS) entry which is preliminary data.</text>
</comment>
<accession>A0A4R6ADX7</accession>
<dbReference type="OrthoDB" id="5296237at2"/>
<gene>
    <name evidence="1" type="ORF">E2L05_20350</name>
</gene>
<dbReference type="NCBIfam" id="TIGR02683">
    <property type="entry name" value="upstrm_HI1419"/>
    <property type="match status" value="1"/>
</dbReference>
<reference evidence="1 2" key="1">
    <citation type="submission" date="2019-03" db="EMBL/GenBank/DDBJ databases">
        <title>Rhodobacteraceae bacterium SM1902, a new member of the family Rhodobacteraceae isolated from Yantai.</title>
        <authorList>
            <person name="Sun Y."/>
        </authorList>
    </citation>
    <scope>NUCLEOTIDE SEQUENCE [LARGE SCALE GENOMIC DNA]</scope>
    <source>
        <strain evidence="1 2">SM1902</strain>
    </source>
</reference>
<name>A0A4R6ADX7_9RHOB</name>
<dbReference type="Proteomes" id="UP000294562">
    <property type="component" value="Unassembled WGS sequence"/>
</dbReference>
<dbReference type="InterPro" id="IPR014056">
    <property type="entry name" value="TypeIITA-like_toxin_pred"/>
</dbReference>
<keyword evidence="2" id="KW-1185">Reference proteome</keyword>
<proteinExistence type="predicted"/>
<evidence type="ECO:0000313" key="2">
    <source>
        <dbReference type="Proteomes" id="UP000294562"/>
    </source>
</evidence>
<organism evidence="1 2">
    <name type="scientific">Meridianimarinicoccus aquatilis</name>
    <dbReference type="NCBI Taxonomy" id="2552766"/>
    <lineage>
        <taxon>Bacteria</taxon>
        <taxon>Pseudomonadati</taxon>
        <taxon>Pseudomonadota</taxon>
        <taxon>Alphaproteobacteria</taxon>
        <taxon>Rhodobacterales</taxon>
        <taxon>Paracoccaceae</taxon>
        <taxon>Meridianimarinicoccus</taxon>
    </lineage>
</organism>
<dbReference type="RefSeq" id="WP_133344850.1">
    <property type="nucleotide sequence ID" value="NZ_SMZO01000109.1"/>
</dbReference>
<dbReference type="InterPro" id="IPR009241">
    <property type="entry name" value="HigB-like"/>
</dbReference>
<dbReference type="EMBL" id="SMZO01000109">
    <property type="protein sequence ID" value="TDL81407.1"/>
    <property type="molecule type" value="Genomic_DNA"/>
</dbReference>
<dbReference type="AlphaFoldDB" id="A0A4R6ADX7"/>
<evidence type="ECO:0000313" key="1">
    <source>
        <dbReference type="EMBL" id="TDL81407.1"/>
    </source>
</evidence>
<sequence>MIEIEVYTTPEGKQPFIKWLAKIDRQARKRVTVALGRLEEGNTGSLKSVGDGVFEIRLTFGAGIRIYLGQEGDRLVILLHGGTKRRQSDDIAKAKQLWRDYQDETTTERKG</sequence>
<dbReference type="PANTHER" id="PTHR41791:SF1">
    <property type="entry name" value="SSL7039 PROTEIN"/>
    <property type="match status" value="1"/>
</dbReference>
<dbReference type="PANTHER" id="PTHR41791">
    <property type="entry name" value="SSL7039 PROTEIN"/>
    <property type="match status" value="1"/>
</dbReference>